<protein>
    <submittedName>
        <fullName evidence="2">Uncharacterized protein</fullName>
    </submittedName>
</protein>
<dbReference type="AlphaFoldDB" id="A0A371DEQ9"/>
<feature type="compositionally biased region" description="Low complexity" evidence="1">
    <location>
        <begin position="31"/>
        <end position="55"/>
    </location>
</feature>
<dbReference type="EMBL" id="KZ857396">
    <property type="protein sequence ID" value="RDX51006.1"/>
    <property type="molecule type" value="Genomic_DNA"/>
</dbReference>
<organism evidence="2 3">
    <name type="scientific">Lentinus brumalis</name>
    <dbReference type="NCBI Taxonomy" id="2498619"/>
    <lineage>
        <taxon>Eukaryota</taxon>
        <taxon>Fungi</taxon>
        <taxon>Dikarya</taxon>
        <taxon>Basidiomycota</taxon>
        <taxon>Agaricomycotina</taxon>
        <taxon>Agaricomycetes</taxon>
        <taxon>Polyporales</taxon>
        <taxon>Polyporaceae</taxon>
        <taxon>Lentinus</taxon>
    </lineage>
</organism>
<proteinExistence type="predicted"/>
<evidence type="ECO:0000313" key="2">
    <source>
        <dbReference type="EMBL" id="RDX51006.1"/>
    </source>
</evidence>
<gene>
    <name evidence="2" type="ORF">OH76DRAFT_1401768</name>
</gene>
<accession>A0A371DEQ9</accession>
<evidence type="ECO:0000313" key="3">
    <source>
        <dbReference type="Proteomes" id="UP000256964"/>
    </source>
</evidence>
<feature type="region of interest" description="Disordered" evidence="1">
    <location>
        <begin position="22"/>
        <end position="55"/>
    </location>
</feature>
<keyword evidence="3" id="KW-1185">Reference proteome</keyword>
<dbReference type="Proteomes" id="UP000256964">
    <property type="component" value="Unassembled WGS sequence"/>
</dbReference>
<name>A0A371DEQ9_9APHY</name>
<reference evidence="2 3" key="1">
    <citation type="journal article" date="2018" name="Biotechnol. Biofuels">
        <title>Integrative visual omics of the white-rot fungus Polyporus brumalis exposes the biotechnological potential of its oxidative enzymes for delignifying raw plant biomass.</title>
        <authorList>
            <person name="Miyauchi S."/>
            <person name="Rancon A."/>
            <person name="Drula E."/>
            <person name="Hage H."/>
            <person name="Chaduli D."/>
            <person name="Favel A."/>
            <person name="Grisel S."/>
            <person name="Henrissat B."/>
            <person name="Herpoel-Gimbert I."/>
            <person name="Ruiz-Duenas F.J."/>
            <person name="Chevret D."/>
            <person name="Hainaut M."/>
            <person name="Lin J."/>
            <person name="Wang M."/>
            <person name="Pangilinan J."/>
            <person name="Lipzen A."/>
            <person name="Lesage-Meessen L."/>
            <person name="Navarro D."/>
            <person name="Riley R."/>
            <person name="Grigoriev I.V."/>
            <person name="Zhou S."/>
            <person name="Raouche S."/>
            <person name="Rosso M.N."/>
        </authorList>
    </citation>
    <scope>NUCLEOTIDE SEQUENCE [LARGE SCALE GENOMIC DNA]</scope>
    <source>
        <strain evidence="2 3">BRFM 1820</strain>
    </source>
</reference>
<sequence>MHPPPPPLPTTPYALLVHPRRGCSHPHLHLAPSNFPASASSPASPPAVADASRAA</sequence>
<evidence type="ECO:0000256" key="1">
    <source>
        <dbReference type="SAM" id="MobiDB-lite"/>
    </source>
</evidence>